<gene>
    <name evidence="1" type="primary">ubiJ</name>
    <name evidence="3" type="ORF">FQP86_14360</name>
</gene>
<dbReference type="InterPro" id="IPR003033">
    <property type="entry name" value="SCP2_sterol-bd_dom"/>
</dbReference>
<dbReference type="RefSeq" id="WP_144727923.1">
    <property type="nucleotide sequence ID" value="NZ_CAWOWR010000002.1"/>
</dbReference>
<dbReference type="PANTHER" id="PTHR38693">
    <property type="entry name" value="UBIQUINONE BIOSYNTHESIS PROTEIN UBIJ"/>
    <property type="match status" value="1"/>
</dbReference>
<feature type="domain" description="SCP2" evidence="2">
    <location>
        <begin position="16"/>
        <end position="111"/>
    </location>
</feature>
<dbReference type="GO" id="GO:0005737">
    <property type="term" value="C:cytoplasm"/>
    <property type="evidence" value="ECO:0007669"/>
    <property type="project" value="UniProtKB-SubCell"/>
</dbReference>
<dbReference type="Pfam" id="PF02036">
    <property type="entry name" value="SCP2"/>
    <property type="match status" value="1"/>
</dbReference>
<dbReference type="AlphaFoldDB" id="A0A558HGY9"/>
<organism evidence="3 4">
    <name type="scientific">Cobetia crustatorum</name>
    <dbReference type="NCBI Taxonomy" id="553385"/>
    <lineage>
        <taxon>Bacteria</taxon>
        <taxon>Pseudomonadati</taxon>
        <taxon>Pseudomonadota</taxon>
        <taxon>Gammaproteobacteria</taxon>
        <taxon>Oceanospirillales</taxon>
        <taxon>Halomonadaceae</taxon>
        <taxon>Cobetia</taxon>
    </lineage>
</organism>
<dbReference type="HAMAP" id="MF_02215">
    <property type="entry name" value="UbiJ"/>
    <property type="match status" value="1"/>
</dbReference>
<comment type="function">
    <text evidence="1">Required for ubiquinone (coenzyme Q) biosynthesis. Binds hydrophobic ubiquinone biosynthetic intermediates via its SCP2 domain and is essential for the stability of the Ubi complex. May constitute a docking platform where Ubi enzymes assemble and access their SCP2-bound polyprenyl substrates.</text>
</comment>
<name>A0A558HGY9_9GAMM</name>
<evidence type="ECO:0000313" key="3">
    <source>
        <dbReference type="EMBL" id="TVU68377.1"/>
    </source>
</evidence>
<comment type="pathway">
    <text evidence="1">Cofactor biosynthesis; ubiquinone biosynthesis.</text>
</comment>
<evidence type="ECO:0000259" key="2">
    <source>
        <dbReference type="Pfam" id="PF02036"/>
    </source>
</evidence>
<dbReference type="PANTHER" id="PTHR38693:SF1">
    <property type="entry name" value="UBIQUINONE BIOSYNTHESIS ACCESSORY FACTOR UBIJ"/>
    <property type="match status" value="1"/>
</dbReference>
<comment type="subcellular location">
    <subcellularLocation>
        <location evidence="1">Cytoplasm</location>
    </subcellularLocation>
</comment>
<comment type="similarity">
    <text evidence="1">Belongs to the UbiJ family.</text>
</comment>
<dbReference type="InterPro" id="IPR038989">
    <property type="entry name" value="UbiJ"/>
</dbReference>
<reference evidence="3 4" key="1">
    <citation type="submission" date="2019-07" db="EMBL/GenBank/DDBJ databases">
        <title>Diversity of Bacteria from Kongsfjorden, Arctic.</title>
        <authorList>
            <person name="Yu Y."/>
        </authorList>
    </citation>
    <scope>NUCLEOTIDE SEQUENCE [LARGE SCALE GENOMIC DNA]</scope>
    <source>
        <strain evidence="3 4">SM1923</strain>
    </source>
</reference>
<dbReference type="STRING" id="553385.GCA_000591415_01004"/>
<dbReference type="UniPathway" id="UPA00232"/>
<sequence>MALLTPLLLATAERTLNQLLARDPASTTRLNALAGRRLLLRIERPAFDLLVHFDLQGLHLLRLPDAKESDGDVVVELTMETAAALLSGEPIERLMFEGRLAVRGRIHLLESARDLVMDLDLDWEGALAEWFGETPGHSLANGLRSLGRFGLTSHRELELDLREYLTEEARWLPGHAQMKVARDELTELTQCLDRTEARLTRLHRHLEATTTSSPLPFNPYDRECQPS</sequence>
<dbReference type="Proteomes" id="UP000319941">
    <property type="component" value="Unassembled WGS sequence"/>
</dbReference>
<dbReference type="OrthoDB" id="9796077at2"/>
<keyword evidence="1" id="KW-0963">Cytoplasm</keyword>
<proteinExistence type="inferred from homology"/>
<keyword evidence="1" id="KW-0831">Ubiquinone biosynthesis</keyword>
<keyword evidence="4" id="KW-1185">Reference proteome</keyword>
<protein>
    <recommendedName>
        <fullName evidence="1">Ubiquinone biosynthesis accessory factor UbiJ</fullName>
    </recommendedName>
</protein>
<comment type="caution">
    <text evidence="3">The sequence shown here is derived from an EMBL/GenBank/DDBJ whole genome shotgun (WGS) entry which is preliminary data.</text>
</comment>
<accession>A0A558HGY9</accession>
<dbReference type="GO" id="GO:0006744">
    <property type="term" value="P:ubiquinone biosynthetic process"/>
    <property type="evidence" value="ECO:0007669"/>
    <property type="project" value="UniProtKB-UniRule"/>
</dbReference>
<dbReference type="EMBL" id="VNFH01000010">
    <property type="protein sequence ID" value="TVU68377.1"/>
    <property type="molecule type" value="Genomic_DNA"/>
</dbReference>
<evidence type="ECO:0000256" key="1">
    <source>
        <dbReference type="HAMAP-Rule" id="MF_02215"/>
    </source>
</evidence>
<evidence type="ECO:0000313" key="4">
    <source>
        <dbReference type="Proteomes" id="UP000319941"/>
    </source>
</evidence>